<gene>
    <name evidence="2" type="primary">pt43234</name>
</gene>
<dbReference type="SMR" id="A0A173LZ68"/>
<proteinExistence type="evidence at transcript level"/>
<reference evidence="2" key="1">
    <citation type="journal article" date="2016" name="Proc. Natl. Acad. Sci. U.S.A.">
        <title>Thylakoid luminal ?-carbonic anhydrase critical for growth and photosynthesis in the marine diatom Phaeodactylum tricornutum.</title>
        <authorList>
            <person name="Kikutani S."/>
            <person name="Nakajima K."/>
            <person name="Nagasato C."/>
            <person name="Tsuji Y."/>
            <person name="Miyatake A."/>
            <person name="Matsuda Y."/>
        </authorList>
    </citation>
    <scope>NUCLEOTIDE SEQUENCE</scope>
    <source>
        <strain evidence="2">UTEX 642</strain>
    </source>
</reference>
<dbReference type="InterPro" id="IPR040703">
    <property type="entry name" value="LCIB/C_CA"/>
</dbReference>
<evidence type="ECO:0000313" key="2">
    <source>
        <dbReference type="EMBL" id="BAV00141.1"/>
    </source>
</evidence>
<evidence type="ECO:0000259" key="1">
    <source>
        <dbReference type="Pfam" id="PF18599"/>
    </source>
</evidence>
<name>A0A173LZ68_PHATR</name>
<organism evidence="2">
    <name type="scientific">Phaeodactylum tricornutum</name>
    <name type="common">Diatom</name>
    <dbReference type="NCBI Taxonomy" id="2850"/>
    <lineage>
        <taxon>Eukaryota</taxon>
        <taxon>Sar</taxon>
        <taxon>Stramenopiles</taxon>
        <taxon>Ochrophyta</taxon>
        <taxon>Bacillariophyta</taxon>
        <taxon>Bacillariophyceae</taxon>
        <taxon>Bacillariophycidae</taxon>
        <taxon>Naviculales</taxon>
        <taxon>Phaeodactylaceae</taxon>
        <taxon>Phaeodactylum</taxon>
    </lineage>
</organism>
<dbReference type="EMBL" id="LC111565">
    <property type="protein sequence ID" value="BAV00141.1"/>
    <property type="molecule type" value="mRNA"/>
</dbReference>
<dbReference type="Pfam" id="PF18599">
    <property type="entry name" value="LCIB_C_CA"/>
    <property type="match status" value="1"/>
</dbReference>
<feature type="domain" description="Limiting CO2-inducible protein B/C beta carbonyic anhydrase" evidence="1">
    <location>
        <begin position="15"/>
        <end position="252"/>
    </location>
</feature>
<dbReference type="OMA" id="IQYPARA"/>
<sequence length="269" mass="28766">MNVTLTAVKKAFPDALTNAELVAMVSKRLSQFGYHKYNTLLATSLCSDEVTRPLEQDFGEVYGKHFTMGGLAGFPFGGLTGFGAMAGHIPDGGSCLLIYGSHVGVSWEGKWGTVARRGREKGGACCGSAVAAAQAVTQAYQATLDESSSSSSSSATSTPVYRYSNDPLDAQQGYVRDMLRPYAATLSEAEDVMVTLPVSVYDAQQKLVTRILDEGSNHIDGDGQIAVVGGIQINTPKEMSDFFVVRRFCIRDSSGNMVENFMPLTAGRE</sequence>
<accession>A0A173LZ68</accession>
<dbReference type="PANTHER" id="PTHR38016:SF1">
    <property type="entry name" value="LIMITING CO2-INDUCIBLE PROTEIN B_C BETA CARBONYIC ANHYDRASE DOMAIN-CONTAINING PROTEIN"/>
    <property type="match status" value="1"/>
</dbReference>
<protein>
    <recommendedName>
        <fullName evidence="1">Limiting CO2-inducible protein B/C beta carbonyic anhydrase domain-containing protein</fullName>
    </recommendedName>
</protein>
<dbReference type="PANTHER" id="PTHR38016">
    <property type="entry name" value="UNNAMED PRODUCT"/>
    <property type="match status" value="1"/>
</dbReference>
<dbReference type="AlphaFoldDB" id="A0A173LZ68"/>